<comment type="caution">
    <text evidence="2">The sequence shown here is derived from an EMBL/GenBank/DDBJ whole genome shotgun (WGS) entry which is preliminary data.</text>
</comment>
<dbReference type="PANTHER" id="PTHR36558">
    <property type="entry name" value="GLR1098 PROTEIN"/>
    <property type="match status" value="1"/>
</dbReference>
<keyword evidence="3" id="KW-1185">Reference proteome</keyword>
<dbReference type="GO" id="GO:0004519">
    <property type="term" value="F:endonuclease activity"/>
    <property type="evidence" value="ECO:0007669"/>
    <property type="project" value="UniProtKB-KW"/>
</dbReference>
<keyword evidence="2" id="KW-0255">Endonuclease</keyword>
<dbReference type="Pfam" id="PF05685">
    <property type="entry name" value="Uma2"/>
    <property type="match status" value="1"/>
</dbReference>
<proteinExistence type="predicted"/>
<dbReference type="InterPro" id="IPR012296">
    <property type="entry name" value="Nuclease_put_TT1808"/>
</dbReference>
<dbReference type="Proteomes" id="UP000237682">
    <property type="component" value="Unassembled WGS sequence"/>
</dbReference>
<dbReference type="InterPro" id="IPR011335">
    <property type="entry name" value="Restrct_endonuc-II-like"/>
</dbReference>
<dbReference type="EMBL" id="PUEJ01000002">
    <property type="protein sequence ID" value="PRH88734.1"/>
    <property type="molecule type" value="Genomic_DNA"/>
</dbReference>
<dbReference type="OrthoDB" id="155284at2"/>
<dbReference type="SUPFAM" id="SSF52980">
    <property type="entry name" value="Restriction endonuclease-like"/>
    <property type="match status" value="1"/>
</dbReference>
<reference evidence="2 3" key="1">
    <citation type="submission" date="2018-02" db="EMBL/GenBank/DDBJ databases">
        <title>Whole genome sequencing of endophytic bacterium.</title>
        <authorList>
            <person name="Eedara R."/>
            <person name="Podile A.R."/>
        </authorList>
    </citation>
    <scope>NUCLEOTIDE SEQUENCE [LARGE SCALE GENOMIC DNA]</scope>
    <source>
        <strain evidence="2 3">RP1T</strain>
    </source>
</reference>
<feature type="domain" description="Putative restriction endonuclease" evidence="1">
    <location>
        <begin position="15"/>
        <end position="167"/>
    </location>
</feature>
<evidence type="ECO:0000313" key="3">
    <source>
        <dbReference type="Proteomes" id="UP000237682"/>
    </source>
</evidence>
<organism evidence="2 3">
    <name type="scientific">Labrys okinawensis</name>
    <dbReference type="NCBI Taxonomy" id="346911"/>
    <lineage>
        <taxon>Bacteria</taxon>
        <taxon>Pseudomonadati</taxon>
        <taxon>Pseudomonadota</taxon>
        <taxon>Alphaproteobacteria</taxon>
        <taxon>Hyphomicrobiales</taxon>
        <taxon>Xanthobacteraceae</taxon>
        <taxon>Labrys</taxon>
    </lineage>
</organism>
<sequence length="189" mass="21266">MRLQMAEVRHQPMSLDEFLAWENEQELRYELVDGQAVMMTGGTVAHDYVRSRIALALGNQLQGKPCRLALDVKIACPNGNVRYPDVAVHCGPYRPRDLLASEPRIVIEVLSDSTKATDFLIKLRDYQSVPDIAAYLIFWQDEARVLVHRRNEQAWQPGEELVGAGAIVGLPEIGAELSLAEIYREIVPE</sequence>
<name>A0A2S9QHB2_9HYPH</name>
<accession>A0A2S9QHB2</accession>
<dbReference type="Gene3D" id="3.90.1570.10">
    <property type="entry name" value="tt1808, chain A"/>
    <property type="match status" value="1"/>
</dbReference>
<dbReference type="AlphaFoldDB" id="A0A2S9QHB2"/>
<keyword evidence="2" id="KW-0540">Nuclease</keyword>
<evidence type="ECO:0000259" key="1">
    <source>
        <dbReference type="Pfam" id="PF05685"/>
    </source>
</evidence>
<gene>
    <name evidence="2" type="ORF">C5L14_05795</name>
</gene>
<evidence type="ECO:0000313" key="2">
    <source>
        <dbReference type="EMBL" id="PRH88734.1"/>
    </source>
</evidence>
<keyword evidence="2" id="KW-0378">Hydrolase</keyword>
<protein>
    <submittedName>
        <fullName evidence="2">Uma2 family endonuclease</fullName>
    </submittedName>
</protein>
<dbReference type="InterPro" id="IPR008538">
    <property type="entry name" value="Uma2"/>
</dbReference>
<dbReference type="PANTHER" id="PTHR36558:SF1">
    <property type="entry name" value="RESTRICTION ENDONUCLEASE DOMAIN-CONTAINING PROTEIN-RELATED"/>
    <property type="match status" value="1"/>
</dbReference>
<dbReference type="CDD" id="cd06260">
    <property type="entry name" value="DUF820-like"/>
    <property type="match status" value="1"/>
</dbReference>